<keyword evidence="1 4" id="KW-0732">Signal</keyword>
<dbReference type="AlphaFoldDB" id="A0AAT9G4A0"/>
<dbReference type="GO" id="GO:1990063">
    <property type="term" value="C:Bam protein complex"/>
    <property type="evidence" value="ECO:0007669"/>
    <property type="project" value="TreeGrafter"/>
</dbReference>
<proteinExistence type="inferred from homology"/>
<comment type="subunit">
    <text evidence="4">Part of the Bam complex, which is composed of the outer membrane protein BamA, and four lipoproteins BamB, BamC, BamD and BamE.</text>
</comment>
<dbReference type="InterPro" id="IPR007450">
    <property type="entry name" value="BamE_dom"/>
</dbReference>
<evidence type="ECO:0000313" key="6">
    <source>
        <dbReference type="EMBL" id="BET44546.1"/>
    </source>
</evidence>
<dbReference type="InterPro" id="IPR037873">
    <property type="entry name" value="BamE-like"/>
</dbReference>
<dbReference type="GO" id="GO:0051205">
    <property type="term" value="P:protein insertion into membrane"/>
    <property type="evidence" value="ECO:0007669"/>
    <property type="project" value="UniProtKB-UniRule"/>
</dbReference>
<evidence type="ECO:0000259" key="5">
    <source>
        <dbReference type="Pfam" id="PF04355"/>
    </source>
</evidence>
<organism evidence="6">
    <name type="scientific">Candidatus Aschnera chinzeii</name>
    <dbReference type="NCBI Taxonomy" id="1485666"/>
    <lineage>
        <taxon>Bacteria</taxon>
        <taxon>Pseudomonadati</taxon>
        <taxon>Pseudomonadota</taxon>
        <taxon>Gammaproteobacteria</taxon>
        <taxon>Enterobacterales</taxon>
        <taxon>Enterobacteriaceae</taxon>
        <taxon>Candidatus Aschnera</taxon>
    </lineage>
</organism>
<dbReference type="GO" id="GO:0030674">
    <property type="term" value="F:protein-macromolecule adaptor activity"/>
    <property type="evidence" value="ECO:0007669"/>
    <property type="project" value="TreeGrafter"/>
</dbReference>
<keyword evidence="3 4" id="KW-0998">Cell outer membrane</keyword>
<dbReference type="GO" id="GO:0043165">
    <property type="term" value="P:Gram-negative-bacterium-type cell outer membrane assembly"/>
    <property type="evidence" value="ECO:0007669"/>
    <property type="project" value="UniProtKB-UniRule"/>
</dbReference>
<reference evidence="6" key="2">
    <citation type="submission" date="2023-10" db="EMBL/GenBank/DDBJ databases">
        <authorList>
            <person name="Koga R."/>
            <person name="Fukatsu T."/>
        </authorList>
    </citation>
    <scope>NUCLEOTIDE SEQUENCE</scope>
    <source>
        <strain evidence="6">Kw-01</strain>
    </source>
</reference>
<keyword evidence="2 4" id="KW-0472">Membrane</keyword>
<dbReference type="PANTHER" id="PTHR37482">
    <property type="entry name" value="OUTER MEMBRANE PROTEIN ASSEMBLY FACTOR BAME"/>
    <property type="match status" value="1"/>
</dbReference>
<protein>
    <recommendedName>
        <fullName evidence="4">Outer membrane protein assembly factor BamE</fullName>
    </recommendedName>
</protein>
<evidence type="ECO:0000256" key="3">
    <source>
        <dbReference type="ARBA" id="ARBA00023237"/>
    </source>
</evidence>
<dbReference type="EMBL" id="AP028961">
    <property type="protein sequence ID" value="BET44546.1"/>
    <property type="molecule type" value="Genomic_DNA"/>
</dbReference>
<dbReference type="Gene3D" id="3.30.1450.10">
    <property type="match status" value="1"/>
</dbReference>
<gene>
    <name evidence="4 6" type="primary">bamE</name>
    <name evidence="6" type="ORF">ACHINZ_2180</name>
</gene>
<keyword evidence="4" id="KW-0449">Lipoprotein</keyword>
<dbReference type="PANTHER" id="PTHR37482:SF1">
    <property type="entry name" value="OUTER MEMBRANE PROTEIN ASSEMBLY FACTOR BAME"/>
    <property type="match status" value="1"/>
</dbReference>
<evidence type="ECO:0000256" key="4">
    <source>
        <dbReference type="HAMAP-Rule" id="MF_00925"/>
    </source>
</evidence>
<feature type="domain" description="Outer membrane protein assembly factor BamE" evidence="5">
    <location>
        <begin position="35"/>
        <end position="101"/>
    </location>
</feature>
<dbReference type="HAMAP" id="MF_00925">
    <property type="entry name" value="OM_assembly_BamE"/>
    <property type="match status" value="1"/>
</dbReference>
<comment type="function">
    <text evidence="4">Part of the outer membrane protein assembly complex, which is involved in assembly and insertion of beta-barrel proteins into the outer membrane.</text>
</comment>
<reference evidence="6" key="1">
    <citation type="journal article" date="2023" name="Front. Microbiol.">
        <title>Genome analysis of Candidatus Aschnera chinzeii, the bacterial endosymbiont of the blood-sucking bat fly Penicillidia jenynsii (Insecta: Diptera: Nycteribiidae).</title>
        <authorList>
            <person name="Koga R."/>
            <person name="Moriyama M."/>
            <person name="Nozaki T."/>
            <person name="Fukatsu T."/>
        </authorList>
    </citation>
    <scope>NUCLEOTIDE SEQUENCE</scope>
    <source>
        <strain evidence="6">Kw-01</strain>
    </source>
</reference>
<evidence type="ECO:0000256" key="1">
    <source>
        <dbReference type="ARBA" id="ARBA00022729"/>
    </source>
</evidence>
<evidence type="ECO:0000256" key="2">
    <source>
        <dbReference type="ARBA" id="ARBA00023136"/>
    </source>
</evidence>
<dbReference type="InterPro" id="IPR026592">
    <property type="entry name" value="BamE"/>
</dbReference>
<accession>A0AAT9G4A0</accession>
<comment type="similarity">
    <text evidence="4">Belongs to the BamE family.</text>
</comment>
<dbReference type="Pfam" id="PF04355">
    <property type="entry name" value="BamE"/>
    <property type="match status" value="1"/>
</dbReference>
<comment type="subcellular location">
    <subcellularLocation>
        <location evidence="4">Cell outer membrane</location>
        <topology evidence="4">Lipid-anchor</topology>
    </subcellularLocation>
</comment>
<name>A0AAT9G4A0_9ENTR</name>
<keyword evidence="4" id="KW-0564">Palmitate</keyword>
<dbReference type="PROSITE" id="PS51257">
    <property type="entry name" value="PROKAR_LIPOPROTEIN"/>
    <property type="match status" value="1"/>
</dbReference>
<sequence>MHAKIFITMIICIVILSYGCSKIDNFAYHHPIHQGNYLSINNINNIKLGMTKEEITYLLGSPILEIDNLNEIWHYVYTQSVSNDKYIKKILLLKFDHNNKLIKIIHDAFNKKIINY</sequence>